<evidence type="ECO:0000313" key="4">
    <source>
        <dbReference type="Proteomes" id="UP000625711"/>
    </source>
</evidence>
<name>A0A834IWI5_RHYFE</name>
<gene>
    <name evidence="3" type="ORF">GWI33_011529</name>
</gene>
<feature type="compositionally biased region" description="Low complexity" evidence="1">
    <location>
        <begin position="227"/>
        <end position="253"/>
    </location>
</feature>
<keyword evidence="2" id="KW-0472">Membrane</keyword>
<accession>A0A834IWI5</accession>
<keyword evidence="2" id="KW-0812">Transmembrane</keyword>
<comment type="caution">
    <text evidence="3">The sequence shown here is derived from an EMBL/GenBank/DDBJ whole genome shotgun (WGS) entry which is preliminary data.</text>
</comment>
<sequence>MTVAENNTVHYIIKKTTDFNNSLVFDVRTPPKIQNEIQQKLNLQHVESSHAGIAIPIDEDLETLEASTKKMNFYKIERPTTTKGGLSTWILLSGQASSTTSKPPTKKVSIKPVVVKEPVNNTVVISDKPMKIIKPIFKPRATTARPSTTSSTNAKTTTVKISSSTKTTTTKPIKLTKIKASLLNTNNKNNISLVNSTTTTTPAVTTIITTNSPTTVKTTKITKSKKPATTTTTPATTTILTTTTGLSTTSIKSDNLPAEAKEGEQELSSNDKKKEKDQKKKKNKIKKKKQDKNNKEPNNKLKEVESAGTQLYSYLRSEIIPVTVGVSLVGLLVTAGLASYYFQPFGAFSLRRNDPQDRKDTYGGYYYQDDYSNAVREEDAFGQVIAGMDLKPNNDNYKSSTKNPYQSDIRYRQVDRRSEMYMTPSPIKTYTTASGEYDHTYPNTNKFVVGSVIKEDIQEVTPAVVPEHGPRDLKVQPQKFIVGNSPDGASPRNLRLRRKKRQTDISPEENEIVNQETFDIGAILQMKNKGISDVNDEVSESYTKTTSISVS</sequence>
<keyword evidence="2" id="KW-1133">Transmembrane helix</keyword>
<evidence type="ECO:0000256" key="1">
    <source>
        <dbReference type="SAM" id="MobiDB-lite"/>
    </source>
</evidence>
<feature type="compositionally biased region" description="Basic residues" evidence="1">
    <location>
        <begin position="279"/>
        <end position="290"/>
    </location>
</feature>
<organism evidence="3 4">
    <name type="scientific">Rhynchophorus ferrugineus</name>
    <name type="common">Red palm weevil</name>
    <name type="synonym">Curculio ferrugineus</name>
    <dbReference type="NCBI Taxonomy" id="354439"/>
    <lineage>
        <taxon>Eukaryota</taxon>
        <taxon>Metazoa</taxon>
        <taxon>Ecdysozoa</taxon>
        <taxon>Arthropoda</taxon>
        <taxon>Hexapoda</taxon>
        <taxon>Insecta</taxon>
        <taxon>Pterygota</taxon>
        <taxon>Neoptera</taxon>
        <taxon>Endopterygota</taxon>
        <taxon>Coleoptera</taxon>
        <taxon>Polyphaga</taxon>
        <taxon>Cucujiformia</taxon>
        <taxon>Curculionidae</taxon>
        <taxon>Dryophthorinae</taxon>
        <taxon>Rhynchophorus</taxon>
    </lineage>
</organism>
<evidence type="ECO:0000256" key="2">
    <source>
        <dbReference type="SAM" id="Phobius"/>
    </source>
</evidence>
<feature type="region of interest" description="Disordered" evidence="1">
    <location>
        <begin position="215"/>
        <end position="302"/>
    </location>
</feature>
<dbReference type="OrthoDB" id="6623421at2759"/>
<feature type="compositionally biased region" description="Basic and acidic residues" evidence="1">
    <location>
        <begin position="291"/>
        <end position="302"/>
    </location>
</feature>
<feature type="compositionally biased region" description="Basic and acidic residues" evidence="1">
    <location>
        <begin position="259"/>
        <end position="278"/>
    </location>
</feature>
<protein>
    <submittedName>
        <fullName evidence="3">Uncharacterized protein</fullName>
    </submittedName>
</protein>
<dbReference type="EMBL" id="JAACXV010000059">
    <property type="protein sequence ID" value="KAF7285203.1"/>
    <property type="molecule type" value="Genomic_DNA"/>
</dbReference>
<keyword evidence="4" id="KW-1185">Reference proteome</keyword>
<feature type="region of interest" description="Disordered" evidence="1">
    <location>
        <begin position="481"/>
        <end position="512"/>
    </location>
</feature>
<proteinExistence type="predicted"/>
<dbReference type="Proteomes" id="UP000625711">
    <property type="component" value="Unassembled WGS sequence"/>
</dbReference>
<feature type="transmembrane region" description="Helical" evidence="2">
    <location>
        <begin position="319"/>
        <end position="342"/>
    </location>
</feature>
<dbReference type="AlphaFoldDB" id="A0A834IWI5"/>
<evidence type="ECO:0000313" key="3">
    <source>
        <dbReference type="EMBL" id="KAF7285203.1"/>
    </source>
</evidence>
<reference evidence="3" key="1">
    <citation type="submission" date="2020-08" db="EMBL/GenBank/DDBJ databases">
        <title>Genome sequencing and assembly of the red palm weevil Rhynchophorus ferrugineus.</title>
        <authorList>
            <person name="Dias G.B."/>
            <person name="Bergman C.M."/>
            <person name="Manee M."/>
        </authorList>
    </citation>
    <scope>NUCLEOTIDE SEQUENCE</scope>
    <source>
        <strain evidence="3">AA-2017</strain>
        <tissue evidence="3">Whole larva</tissue>
    </source>
</reference>